<dbReference type="EMBL" id="BGPR01028899">
    <property type="protein sequence ID" value="GBO00344.1"/>
    <property type="molecule type" value="Genomic_DNA"/>
</dbReference>
<reference evidence="1 2" key="1">
    <citation type="journal article" date="2019" name="Sci. Rep.">
        <title>Orb-weaving spider Araneus ventricosus genome elucidates the spidroin gene catalogue.</title>
        <authorList>
            <person name="Kono N."/>
            <person name="Nakamura H."/>
            <person name="Ohtoshi R."/>
            <person name="Moran D.A.P."/>
            <person name="Shinohara A."/>
            <person name="Yoshida Y."/>
            <person name="Fujiwara M."/>
            <person name="Mori M."/>
            <person name="Tomita M."/>
            <person name="Arakawa K."/>
        </authorList>
    </citation>
    <scope>NUCLEOTIDE SEQUENCE [LARGE SCALE GENOMIC DNA]</scope>
</reference>
<gene>
    <name evidence="1" type="ORF">AVEN_275570_1</name>
</gene>
<organism evidence="1 2">
    <name type="scientific">Araneus ventricosus</name>
    <name type="common">Orbweaver spider</name>
    <name type="synonym">Epeira ventricosa</name>
    <dbReference type="NCBI Taxonomy" id="182803"/>
    <lineage>
        <taxon>Eukaryota</taxon>
        <taxon>Metazoa</taxon>
        <taxon>Ecdysozoa</taxon>
        <taxon>Arthropoda</taxon>
        <taxon>Chelicerata</taxon>
        <taxon>Arachnida</taxon>
        <taxon>Araneae</taxon>
        <taxon>Araneomorphae</taxon>
        <taxon>Entelegynae</taxon>
        <taxon>Araneoidea</taxon>
        <taxon>Araneidae</taxon>
        <taxon>Araneus</taxon>
    </lineage>
</organism>
<evidence type="ECO:0000313" key="2">
    <source>
        <dbReference type="Proteomes" id="UP000499080"/>
    </source>
</evidence>
<dbReference type="OrthoDB" id="6437659at2759"/>
<comment type="caution">
    <text evidence="1">The sequence shown here is derived from an EMBL/GenBank/DDBJ whole genome shotgun (WGS) entry which is preliminary data.</text>
</comment>
<accession>A0A4Y2TKT5</accession>
<evidence type="ECO:0000313" key="1">
    <source>
        <dbReference type="EMBL" id="GBO00344.1"/>
    </source>
</evidence>
<sequence length="170" mass="19859">MARNSAANGRTRRRQQTAITECTNFVIKKPTKSPKRILQQEILQNWKKEWDEADTGRLMHETIPTPSLKNHNWARSEVMFFTEHDPFTTCHKRFKLCASHQCSCVETGSSLHFATSRPHTKKWHFSKSSANNLIKWKNAILSNKRSRIRLNHIMDFLMDNDELIKGSSSY</sequence>
<dbReference type="Proteomes" id="UP000499080">
    <property type="component" value="Unassembled WGS sequence"/>
</dbReference>
<proteinExistence type="predicted"/>
<protein>
    <submittedName>
        <fullName evidence="1">Uncharacterized protein</fullName>
    </submittedName>
</protein>
<keyword evidence="2" id="KW-1185">Reference proteome</keyword>
<dbReference type="AlphaFoldDB" id="A0A4Y2TKT5"/>
<name>A0A4Y2TKT5_ARAVE</name>